<dbReference type="EMBL" id="JAUSVO010000007">
    <property type="protein sequence ID" value="MDQ0440278.1"/>
    <property type="molecule type" value="Genomic_DNA"/>
</dbReference>
<gene>
    <name evidence="1" type="ORF">QO014_004691</name>
</gene>
<evidence type="ECO:0000313" key="2">
    <source>
        <dbReference type="Proteomes" id="UP001241603"/>
    </source>
</evidence>
<organism evidence="1 2">
    <name type="scientific">Kaistia dalseonensis</name>
    <dbReference type="NCBI Taxonomy" id="410840"/>
    <lineage>
        <taxon>Bacteria</taxon>
        <taxon>Pseudomonadati</taxon>
        <taxon>Pseudomonadota</taxon>
        <taxon>Alphaproteobacteria</taxon>
        <taxon>Hyphomicrobiales</taxon>
        <taxon>Kaistiaceae</taxon>
        <taxon>Kaistia</taxon>
    </lineage>
</organism>
<dbReference type="RefSeq" id="WP_266351140.1">
    <property type="nucleotide sequence ID" value="NZ_JAPKNG010000007.1"/>
</dbReference>
<dbReference type="InterPro" id="IPR021133">
    <property type="entry name" value="HEAT_type_2"/>
</dbReference>
<name>A0ABU0HEK2_9HYPH</name>
<evidence type="ECO:0008006" key="3">
    <source>
        <dbReference type="Google" id="ProtNLM"/>
    </source>
</evidence>
<sequence length="1290" mass="143003">MLFEADPDFIAGLDDKTLVRLLKRLVLSESRLAGIPLRGAAVPLQITIADGGEDGRVEWNGGQSSTAYLPSRFTAFQSKAQNLTESRVRDEVLKVAKAQPPELSSVIRDVLARKGAYVIFCRERMVTAKRAKLVKAIRSAITTGGGDPSDAAAMEVYDANLIADWVNTHPAVALWLASQRMGRNLAGFQTHEAWGQVPDFNSAWKSSEEPRFAPVNRVVPLEVRADPKRSAWTYEQAAEEILQFLSSEKAIVRVFGPSGYGKSRFTFEVLGRTSTFADEIDRSSVIYTDGSISGEECVKLALELATTGFPAILVVDECADDLHNKLASIAARNNSRLRLVTLDIETKVLQANNTLSVRVEKSDDKLIGEIAKSIAPSLSDGDTRFITEIAEGFPSMAVLAAQQDADSRQTLVSAEQVLDRIIWSGKQRVADAQRVLEIASLFEWLGLQGRVESQAGFLAAELAHVPAPLFVEHLLSFTPRGIISQRGDFVQVGPTPLAARLGLARLSVMTAEQLVHFFKTAPSELQASLLKRIKWMDTSPTAVAFAERLLQPEMFGNFAALNTEFGSKALDRLVHVAPDLVSATIDRVFGHLTIEELKVAHDGHRHLVWALEKLVFRAQTFERSAHLLMKLAAAENENYGNNASGIFKQLYQLYLSGTEAAPAARLLVLDDGLASTSEAERRVCVDALGHMLDSQHYSRGGGAEQIGSAEAIEDWRPKTYGEIHDFFRAAVSRLTDIAVSNDVCANVAQAHLASHIRGLLRDLPSAEVKAMIDKVVRVRGFWPEALMSISDWLYFDREKGTPATISKEVRGMYDALLPTDPVELAILYTQGWQVDLHDPDAKYDSGTDAKYDFDYGARQAISTARLIAADELLIKRSVERIACGDGHGTFAFSRELMKQVSDPNELMQIAVAVAERSETSPNRGFFGGLITGADDRDSELAKRLIRLALQSPKLKNEAVALIGSGRLQSDDIQLIISLLASADIQPLQCRNLGLARIDEGSLNPLLEELERHGNEGLWTILDVVDMYLYDNKNPVTKKLVDLIERVLVTPALMDAVTSKMDGYHMEQMVERLIRLGAISEPYAKKLSKQVMRICRQGTDRVFYDLDAPVRKILESLMALYPATVWAEITRKLTSKSWYDRFYAEHLLEAQHLGDDGEYLGRGLSFNVPPQVYMDWVREKQDARAAMAVSWLPIADKNDRGQLTWHAELEAFVAEFGNQADVLAAVSSRLLPTSYWGGLERYLEPLIPLIQSWSSHPNANIRRWVAEQLDRLNNAIAEERKRSEEDVVRYG</sequence>
<evidence type="ECO:0000313" key="1">
    <source>
        <dbReference type="EMBL" id="MDQ0440278.1"/>
    </source>
</evidence>
<dbReference type="Proteomes" id="UP001241603">
    <property type="component" value="Unassembled WGS sequence"/>
</dbReference>
<accession>A0ABU0HEK2</accession>
<proteinExistence type="predicted"/>
<keyword evidence="2" id="KW-1185">Reference proteome</keyword>
<protein>
    <recommendedName>
        <fullName evidence="3">ATP-binding protein</fullName>
    </recommendedName>
</protein>
<comment type="caution">
    <text evidence="1">The sequence shown here is derived from an EMBL/GenBank/DDBJ whole genome shotgun (WGS) entry which is preliminary data.</text>
</comment>
<reference evidence="1 2" key="1">
    <citation type="submission" date="2023-07" db="EMBL/GenBank/DDBJ databases">
        <title>Genomic Encyclopedia of Type Strains, Phase IV (KMG-IV): sequencing the most valuable type-strain genomes for metagenomic binning, comparative biology and taxonomic classification.</title>
        <authorList>
            <person name="Goeker M."/>
        </authorList>
    </citation>
    <scope>NUCLEOTIDE SEQUENCE [LARGE SCALE GENOMIC DNA]</scope>
    <source>
        <strain evidence="1 2">B6-8</strain>
    </source>
</reference>
<dbReference type="PROSITE" id="PS50077">
    <property type="entry name" value="HEAT_REPEAT"/>
    <property type="match status" value="1"/>
</dbReference>